<dbReference type="Gene3D" id="3.40.50.10540">
    <property type="entry name" value="Crotonobetainyl-coa:carnitine coa-transferase, domain 1"/>
    <property type="match status" value="1"/>
</dbReference>
<dbReference type="EMBL" id="LAZR01043386">
    <property type="protein sequence ID" value="KKL07199.1"/>
    <property type="molecule type" value="Genomic_DNA"/>
</dbReference>
<protein>
    <submittedName>
        <fullName evidence="1">Uncharacterized protein</fullName>
    </submittedName>
</protein>
<dbReference type="Pfam" id="PF02515">
    <property type="entry name" value="CoA_transf_3"/>
    <property type="match status" value="1"/>
</dbReference>
<reference evidence="1" key="1">
    <citation type="journal article" date="2015" name="Nature">
        <title>Complex archaea that bridge the gap between prokaryotes and eukaryotes.</title>
        <authorList>
            <person name="Spang A."/>
            <person name="Saw J.H."/>
            <person name="Jorgensen S.L."/>
            <person name="Zaremba-Niedzwiedzka K."/>
            <person name="Martijn J."/>
            <person name="Lind A.E."/>
            <person name="van Eijk R."/>
            <person name="Schleper C."/>
            <person name="Guy L."/>
            <person name="Ettema T.J."/>
        </authorList>
    </citation>
    <scope>NUCLEOTIDE SEQUENCE</scope>
</reference>
<dbReference type="InterPro" id="IPR003673">
    <property type="entry name" value="CoA-Trfase_fam_III"/>
</dbReference>
<dbReference type="InterPro" id="IPR023606">
    <property type="entry name" value="CoA-Trfase_III_dom_1_sf"/>
</dbReference>
<accession>A0A0F9ACC9</accession>
<organism evidence="1">
    <name type="scientific">marine sediment metagenome</name>
    <dbReference type="NCBI Taxonomy" id="412755"/>
    <lineage>
        <taxon>unclassified sequences</taxon>
        <taxon>metagenomes</taxon>
        <taxon>ecological metagenomes</taxon>
    </lineage>
</organism>
<sequence length="134" mass="14486">MPKGKQAVTPLAGVAVVDLTWVLAGPFASMILRDLGALGRGVPRDLAPETGFWTSLEIPDNTLRVMCEEAGFAELLLLHQSGAGTQEGREGLEIIASLLERFDLHDAMSRPDPVNLTAQASFNNLMSPLRRVFT</sequence>
<comment type="caution">
    <text evidence="1">The sequence shown here is derived from an EMBL/GenBank/DDBJ whole genome shotgun (WGS) entry which is preliminary data.</text>
</comment>
<dbReference type="AlphaFoldDB" id="A0A0F9ACC9"/>
<gene>
    <name evidence="1" type="ORF">LCGC14_2588430</name>
</gene>
<evidence type="ECO:0000313" key="1">
    <source>
        <dbReference type="EMBL" id="KKL07199.1"/>
    </source>
</evidence>
<dbReference type="SUPFAM" id="SSF89796">
    <property type="entry name" value="CoA-transferase family III (CaiB/BaiF)"/>
    <property type="match status" value="1"/>
</dbReference>
<dbReference type="GO" id="GO:0003824">
    <property type="term" value="F:catalytic activity"/>
    <property type="evidence" value="ECO:0007669"/>
    <property type="project" value="InterPro"/>
</dbReference>
<feature type="non-terminal residue" evidence="1">
    <location>
        <position position="134"/>
    </location>
</feature>
<proteinExistence type="predicted"/>
<name>A0A0F9ACC9_9ZZZZ</name>